<evidence type="ECO:0000256" key="6">
    <source>
        <dbReference type="ARBA" id="ARBA00023136"/>
    </source>
</evidence>
<evidence type="ECO:0000256" key="7">
    <source>
        <dbReference type="ARBA" id="ARBA00023170"/>
    </source>
</evidence>
<keyword evidence="3 9" id="KW-0812">Transmembrane</keyword>
<evidence type="ECO:0000256" key="9">
    <source>
        <dbReference type="SAM" id="Phobius"/>
    </source>
</evidence>
<feature type="transmembrane region" description="Helical" evidence="9">
    <location>
        <begin position="128"/>
        <end position="150"/>
    </location>
</feature>
<dbReference type="InterPro" id="IPR000276">
    <property type="entry name" value="GPCR_Rhodpsn"/>
</dbReference>
<dbReference type="GO" id="GO:0007186">
    <property type="term" value="P:G protein-coupled receptor signaling pathway"/>
    <property type="evidence" value="ECO:0000318"/>
    <property type="project" value="GO_Central"/>
</dbReference>
<dbReference type="GeneID" id="6760052"/>
<dbReference type="Pfam" id="PF00001">
    <property type="entry name" value="7tm_1"/>
    <property type="match status" value="1"/>
</dbReference>
<dbReference type="PhylomeDB" id="B3SF19"/>
<feature type="transmembrane region" description="Helical" evidence="9">
    <location>
        <begin position="182"/>
        <end position="203"/>
    </location>
</feature>
<evidence type="ECO:0000256" key="5">
    <source>
        <dbReference type="ARBA" id="ARBA00023040"/>
    </source>
</evidence>
<dbReference type="InParanoid" id="B3SF19"/>
<dbReference type="SUPFAM" id="SSF81321">
    <property type="entry name" value="Family A G protein-coupled receptor-like"/>
    <property type="match status" value="1"/>
</dbReference>
<feature type="transmembrane region" description="Helical" evidence="9">
    <location>
        <begin position="53"/>
        <end position="78"/>
    </location>
</feature>
<dbReference type="RefSeq" id="XP_002118838.1">
    <property type="nucleotide sequence ID" value="XM_002118802.1"/>
</dbReference>
<keyword evidence="2" id="KW-1003">Cell membrane</keyword>
<feature type="transmembrane region" description="Helical" evidence="9">
    <location>
        <begin position="90"/>
        <end position="116"/>
    </location>
</feature>
<dbReference type="Gene3D" id="1.20.1070.10">
    <property type="entry name" value="Rhodopsin 7-helix transmembrane proteins"/>
    <property type="match status" value="1"/>
</dbReference>
<dbReference type="GO" id="GO:0005886">
    <property type="term" value="C:plasma membrane"/>
    <property type="evidence" value="ECO:0000318"/>
    <property type="project" value="GO_Central"/>
</dbReference>
<keyword evidence="12" id="KW-1185">Reference proteome</keyword>
<dbReference type="eggNOG" id="KOG3656">
    <property type="taxonomic scope" value="Eukaryota"/>
</dbReference>
<dbReference type="PROSITE" id="PS50262">
    <property type="entry name" value="G_PROTEIN_RECEP_F1_2"/>
    <property type="match status" value="1"/>
</dbReference>
<dbReference type="GO" id="GO:0008020">
    <property type="term" value="F:G protein-coupled photoreceptor activity"/>
    <property type="evidence" value="ECO:0000318"/>
    <property type="project" value="GO_Central"/>
</dbReference>
<dbReference type="InterPro" id="IPR017452">
    <property type="entry name" value="GPCR_Rhodpsn_7TM"/>
</dbReference>
<dbReference type="GO" id="GO:0007602">
    <property type="term" value="P:phototransduction"/>
    <property type="evidence" value="ECO:0000318"/>
    <property type="project" value="GO_Central"/>
</dbReference>
<dbReference type="EMBL" id="DS985823">
    <property type="protein sequence ID" value="EDV18676.1"/>
    <property type="molecule type" value="Genomic_DNA"/>
</dbReference>
<dbReference type="GO" id="GO:0071482">
    <property type="term" value="P:cellular response to light stimulus"/>
    <property type="evidence" value="ECO:0000318"/>
    <property type="project" value="GO_Central"/>
</dbReference>
<feature type="transmembrane region" description="Helical" evidence="9">
    <location>
        <begin position="20"/>
        <end position="41"/>
    </location>
</feature>
<dbReference type="PRINTS" id="PR00237">
    <property type="entry name" value="GPCRRHODOPSN"/>
</dbReference>
<evidence type="ECO:0000256" key="3">
    <source>
        <dbReference type="ARBA" id="ARBA00022692"/>
    </source>
</evidence>
<feature type="non-terminal residue" evidence="11">
    <location>
        <position position="208"/>
    </location>
</feature>
<dbReference type="KEGG" id="tad:TRIADDRAFT_62841"/>
<keyword evidence="7" id="KW-0675">Receptor</keyword>
<gene>
    <name evidence="11" type="ORF">TRIADDRAFT_62841</name>
</gene>
<evidence type="ECO:0000313" key="12">
    <source>
        <dbReference type="Proteomes" id="UP000009022"/>
    </source>
</evidence>
<evidence type="ECO:0000259" key="10">
    <source>
        <dbReference type="PROSITE" id="PS50262"/>
    </source>
</evidence>
<evidence type="ECO:0000256" key="4">
    <source>
        <dbReference type="ARBA" id="ARBA00022989"/>
    </source>
</evidence>
<protein>
    <recommendedName>
        <fullName evidence="10">G-protein coupled receptors family 1 profile domain-containing protein</fullName>
    </recommendedName>
</protein>
<evidence type="ECO:0000313" key="11">
    <source>
        <dbReference type="EMBL" id="EDV18676.1"/>
    </source>
</evidence>
<dbReference type="CTD" id="6760052"/>
<keyword evidence="6 9" id="KW-0472">Membrane</keyword>
<keyword evidence="8" id="KW-0807">Transducer</keyword>
<sequence>MDNTTNVTHTPLEIIAIKSIIFTIAAIAAVIGNTLVVIVIFQYNSTQTVTNYLVMNLSIFGTMNGLVRLPLYIVNIIADRQYYDQVGCAFHAYLGGIIFIGTIHNLMWIAVVRYLVVVKSKKLKPRHAYYFIGIIWATCTLTPAVSFLGWGKFVYVEIEKGCIPSWDKTGIIGIARGIYSAIFHYATPLLTIIYCYSFIFIFLEKKQQ</sequence>
<comment type="subcellular location">
    <subcellularLocation>
        <location evidence="1">Cell membrane</location>
        <topology evidence="1">Multi-pass membrane protein</topology>
    </subcellularLocation>
</comment>
<feature type="domain" description="G-protein coupled receptors family 1 profile" evidence="10">
    <location>
        <begin position="32"/>
        <end position="208"/>
    </location>
</feature>
<dbReference type="HOGENOM" id="CLU_1323836_0_0_1"/>
<evidence type="ECO:0000256" key="8">
    <source>
        <dbReference type="ARBA" id="ARBA00023224"/>
    </source>
</evidence>
<keyword evidence="4 9" id="KW-1133">Transmembrane helix</keyword>
<dbReference type="STRING" id="10228.B3SF19"/>
<name>B3SF19_TRIAD</name>
<dbReference type="Proteomes" id="UP000009022">
    <property type="component" value="Unassembled WGS sequence"/>
</dbReference>
<proteinExistence type="predicted"/>
<dbReference type="PANTHER" id="PTHR22752">
    <property type="entry name" value="G PROTEIN-COUPLED RECEPTOR"/>
    <property type="match status" value="1"/>
</dbReference>
<keyword evidence="5" id="KW-0297">G-protein coupled receptor</keyword>
<organism evidence="11 12">
    <name type="scientific">Trichoplax adhaerens</name>
    <name type="common">Trichoplax reptans</name>
    <dbReference type="NCBI Taxonomy" id="10228"/>
    <lineage>
        <taxon>Eukaryota</taxon>
        <taxon>Metazoa</taxon>
        <taxon>Placozoa</taxon>
        <taxon>Uniplacotomia</taxon>
        <taxon>Trichoplacea</taxon>
        <taxon>Trichoplacidae</taxon>
        <taxon>Trichoplax</taxon>
    </lineage>
</organism>
<dbReference type="AlphaFoldDB" id="B3SF19"/>
<reference evidence="11 12" key="1">
    <citation type="journal article" date="2008" name="Nature">
        <title>The Trichoplax genome and the nature of placozoans.</title>
        <authorList>
            <person name="Srivastava M."/>
            <person name="Begovic E."/>
            <person name="Chapman J."/>
            <person name="Putnam N.H."/>
            <person name="Hellsten U."/>
            <person name="Kawashima T."/>
            <person name="Kuo A."/>
            <person name="Mitros T."/>
            <person name="Salamov A."/>
            <person name="Carpenter M.L."/>
            <person name="Signorovitch A.Y."/>
            <person name="Moreno M.A."/>
            <person name="Kamm K."/>
            <person name="Grimwood J."/>
            <person name="Schmutz J."/>
            <person name="Shapiro H."/>
            <person name="Grigoriev I.V."/>
            <person name="Buss L.W."/>
            <person name="Schierwater B."/>
            <person name="Dellaporta S.L."/>
            <person name="Rokhsar D.S."/>
        </authorList>
    </citation>
    <scope>NUCLEOTIDE SEQUENCE [LARGE SCALE GENOMIC DNA]</scope>
    <source>
        <strain evidence="11 12">Grell-BS-1999</strain>
    </source>
</reference>
<dbReference type="OrthoDB" id="10042731at2759"/>
<evidence type="ECO:0000256" key="2">
    <source>
        <dbReference type="ARBA" id="ARBA00022475"/>
    </source>
</evidence>
<accession>B3SF19</accession>
<evidence type="ECO:0000256" key="1">
    <source>
        <dbReference type="ARBA" id="ARBA00004651"/>
    </source>
</evidence>
<dbReference type="CDD" id="cd00637">
    <property type="entry name" value="7tm_classA_rhodopsin-like"/>
    <property type="match status" value="1"/>
</dbReference>